<dbReference type="AlphaFoldDB" id="A0A834Y3B0"/>
<dbReference type="GO" id="GO:0016279">
    <property type="term" value="F:protein-lysine N-methyltransferase activity"/>
    <property type="evidence" value="ECO:0007669"/>
    <property type="project" value="InterPro"/>
</dbReference>
<dbReference type="EMBL" id="JACMRX010000002">
    <property type="protein sequence ID" value="KAF7995962.1"/>
    <property type="molecule type" value="Genomic_DNA"/>
</dbReference>
<feature type="transmembrane region" description="Helical" evidence="5">
    <location>
        <begin position="26"/>
        <end position="47"/>
    </location>
</feature>
<evidence type="ECO:0000256" key="1">
    <source>
        <dbReference type="ARBA" id="ARBA00010633"/>
    </source>
</evidence>
<gene>
    <name evidence="6" type="ORF">HCN44_007929</name>
</gene>
<comment type="caution">
    <text evidence="6">The sequence shown here is derived from an EMBL/GenBank/DDBJ whole genome shotgun (WGS) entry which is preliminary data.</text>
</comment>
<proteinExistence type="inferred from homology"/>
<dbReference type="InterPro" id="IPR026170">
    <property type="entry name" value="FAM173A/B"/>
</dbReference>
<evidence type="ECO:0000313" key="7">
    <source>
        <dbReference type="Proteomes" id="UP000639338"/>
    </source>
</evidence>
<evidence type="ECO:0000256" key="4">
    <source>
        <dbReference type="ARBA" id="ARBA00022691"/>
    </source>
</evidence>
<protein>
    <submittedName>
        <fullName evidence="6">Uncharacterized protein</fullName>
    </submittedName>
</protein>
<keyword evidence="5" id="KW-0472">Membrane</keyword>
<keyword evidence="3" id="KW-0808">Transferase</keyword>
<dbReference type="GO" id="GO:1905706">
    <property type="term" value="P:regulation of mitochondrial ATP synthesis coupled proton transport"/>
    <property type="evidence" value="ECO:0007669"/>
    <property type="project" value="TreeGrafter"/>
</dbReference>
<dbReference type="GO" id="GO:0032259">
    <property type="term" value="P:methylation"/>
    <property type="evidence" value="ECO:0007669"/>
    <property type="project" value="UniProtKB-KW"/>
</dbReference>
<dbReference type="PANTHER" id="PTHR13610:SF9">
    <property type="entry name" value="FI06469P"/>
    <property type="match status" value="1"/>
</dbReference>
<keyword evidence="2" id="KW-0489">Methyltransferase</keyword>
<organism evidence="6 7">
    <name type="scientific">Aphidius gifuensis</name>
    <name type="common">Parasitoid wasp</name>
    <dbReference type="NCBI Taxonomy" id="684658"/>
    <lineage>
        <taxon>Eukaryota</taxon>
        <taxon>Metazoa</taxon>
        <taxon>Ecdysozoa</taxon>
        <taxon>Arthropoda</taxon>
        <taxon>Hexapoda</taxon>
        <taxon>Insecta</taxon>
        <taxon>Pterygota</taxon>
        <taxon>Neoptera</taxon>
        <taxon>Endopterygota</taxon>
        <taxon>Hymenoptera</taxon>
        <taxon>Apocrita</taxon>
        <taxon>Ichneumonoidea</taxon>
        <taxon>Braconidae</taxon>
        <taxon>Aphidiinae</taxon>
        <taxon>Aphidius</taxon>
    </lineage>
</organism>
<dbReference type="GO" id="GO:0005739">
    <property type="term" value="C:mitochondrion"/>
    <property type="evidence" value="ECO:0007669"/>
    <property type="project" value="TreeGrafter"/>
</dbReference>
<dbReference type="OrthoDB" id="66144at2759"/>
<keyword evidence="4" id="KW-0949">S-adenosyl-L-methionine</keyword>
<dbReference type="InterPro" id="IPR029063">
    <property type="entry name" value="SAM-dependent_MTases_sf"/>
</dbReference>
<evidence type="ECO:0000313" key="6">
    <source>
        <dbReference type="EMBL" id="KAF7995962.1"/>
    </source>
</evidence>
<evidence type="ECO:0000256" key="3">
    <source>
        <dbReference type="ARBA" id="ARBA00022679"/>
    </source>
</evidence>
<keyword evidence="7" id="KW-1185">Reference proteome</keyword>
<dbReference type="Proteomes" id="UP000639338">
    <property type="component" value="Unassembled WGS sequence"/>
</dbReference>
<evidence type="ECO:0000256" key="2">
    <source>
        <dbReference type="ARBA" id="ARBA00022603"/>
    </source>
</evidence>
<evidence type="ECO:0000256" key="5">
    <source>
        <dbReference type="SAM" id="Phobius"/>
    </source>
</evidence>
<comment type="similarity">
    <text evidence="1">Belongs to the ANT/ATPSC lysine N-methyltransferase family.</text>
</comment>
<dbReference type="SUPFAM" id="SSF53335">
    <property type="entry name" value="S-adenosyl-L-methionine-dependent methyltransferases"/>
    <property type="match status" value="1"/>
</dbReference>
<name>A0A834Y3B0_APHGI</name>
<sequence>MNLIVEDERKKVTNDKTSQSLSKKGYFLIGLTGGVGVALSVICIPFISPALRKICLPFVPATNEQISNITHALRGRSGSLIDLGSGDGRLVISAARKGFNATGVELNLWLVCYSKLTTYIHGLSSNAKFIRKDLWKENLNVYDNVIIFGVEQMMEELERKFISELKDDCTVIVCRFPLPNLTPIKIVGHGIDSVWIYKFQKKKF</sequence>
<dbReference type="PANTHER" id="PTHR13610">
    <property type="entry name" value="METHYLTRANSFERASE DOMAIN-CONTAINING PROTEIN"/>
    <property type="match status" value="1"/>
</dbReference>
<accession>A0A834Y3B0</accession>
<dbReference type="Gene3D" id="3.40.50.150">
    <property type="entry name" value="Vaccinia Virus protein VP39"/>
    <property type="match status" value="1"/>
</dbReference>
<keyword evidence="5" id="KW-0812">Transmembrane</keyword>
<keyword evidence="5" id="KW-1133">Transmembrane helix</keyword>
<reference evidence="6 7" key="1">
    <citation type="submission" date="2020-08" db="EMBL/GenBank/DDBJ databases">
        <title>Aphidius gifuensis genome sequencing and assembly.</title>
        <authorList>
            <person name="Du Z."/>
        </authorList>
    </citation>
    <scope>NUCLEOTIDE SEQUENCE [LARGE SCALE GENOMIC DNA]</scope>
    <source>
        <strain evidence="6">YNYX2018</strain>
        <tissue evidence="6">Adults</tissue>
    </source>
</reference>